<keyword evidence="2" id="KW-0614">Plasmid</keyword>
<evidence type="ECO:0000313" key="2">
    <source>
        <dbReference type="EMBL" id="AWF75610.1"/>
    </source>
</evidence>
<protein>
    <submittedName>
        <fullName evidence="3">IS200/IS605-like element IS200C family transposase</fullName>
    </submittedName>
</protein>
<proteinExistence type="predicted"/>
<organism evidence="2">
    <name type="scientific">Escherichia coli</name>
    <dbReference type="NCBI Taxonomy" id="562"/>
    <lineage>
        <taxon>Bacteria</taxon>
        <taxon>Pseudomonadati</taxon>
        <taxon>Pseudomonadota</taxon>
        <taxon>Gammaproteobacteria</taxon>
        <taxon>Enterobacterales</taxon>
        <taxon>Enterobacteriaceae</taxon>
        <taxon>Escherichia</taxon>
    </lineage>
</organism>
<dbReference type="GO" id="GO:0004803">
    <property type="term" value="F:transposase activity"/>
    <property type="evidence" value="ECO:0007669"/>
    <property type="project" value="InterPro"/>
</dbReference>
<dbReference type="GO" id="GO:0006313">
    <property type="term" value="P:DNA transposition"/>
    <property type="evidence" value="ECO:0007669"/>
    <property type="project" value="InterPro"/>
</dbReference>
<dbReference type="NCBIfam" id="NF033573">
    <property type="entry name" value="transpos_IS200"/>
    <property type="match status" value="1"/>
</dbReference>
<dbReference type="PANTHER" id="PTHR33360">
    <property type="entry name" value="TRANSPOSASE FOR INSERTION SEQUENCE ELEMENT IS200"/>
    <property type="match status" value="1"/>
</dbReference>
<dbReference type="EMBL" id="MG825383">
    <property type="protein sequence ID" value="AWF75610.1"/>
    <property type="molecule type" value="Genomic_DNA"/>
</dbReference>
<reference evidence="2" key="1">
    <citation type="submission" date="2018-01" db="EMBL/GenBank/DDBJ databases">
        <title>Prevalence of blaNDM and mcr-1 in Escherichia coli from food in China.</title>
        <authorList>
            <person name="Liu X."/>
            <person name="Li R."/>
            <person name="Chen S."/>
        </authorList>
    </citation>
    <scope>NUCLEOTIDE SEQUENCE</scope>
    <source>
        <strain evidence="2">1079</strain>
        <plasmid evidence="2">p1079-IncFIB-N</plasmid>
    </source>
</reference>
<name>A0A2S1JB34_ECOLX</name>
<gene>
    <name evidence="3" type="primary">tnpA</name>
    <name evidence="3" type="ORF">FGAF1253_47810</name>
    <name evidence="2" type="ORF">FOBECEAA_00049</name>
</gene>
<evidence type="ECO:0000313" key="4">
    <source>
        <dbReference type="Proteomes" id="UP001295856"/>
    </source>
</evidence>
<accession>A0A2S1JB34</accession>
<geneLocation type="plasmid" evidence="2">
    <name>p1079-IncFIB-N</name>
</geneLocation>
<evidence type="ECO:0000313" key="3">
    <source>
        <dbReference type="EMBL" id="CAK1261984.1"/>
    </source>
</evidence>
<dbReference type="Pfam" id="PF01797">
    <property type="entry name" value="Y1_Tnp"/>
    <property type="match status" value="1"/>
</dbReference>
<dbReference type="AlphaFoldDB" id="A0A2S1JB34"/>
<dbReference type="InterPro" id="IPR002686">
    <property type="entry name" value="Transposase_17"/>
</dbReference>
<dbReference type="GO" id="GO:0003677">
    <property type="term" value="F:DNA binding"/>
    <property type="evidence" value="ECO:0007669"/>
    <property type="project" value="InterPro"/>
</dbReference>
<dbReference type="SMART" id="SM01321">
    <property type="entry name" value="Y1_Tnp"/>
    <property type="match status" value="1"/>
</dbReference>
<sequence>MIPPPTRCTDPPQPSRGFRKAFSFEPVIKTPFDLLKHLAVWQLQVSNKKSKGGPNGERKELRYTRCNCKYHIVFVPKYRRQMFYREKRRATGSILRKLCEWKSVRILEAECCADYIHMLVEIPPKMSVSGFMGYLKGKSSLMLYEQFGYLKFKYRNRAFWCRGYYVDTVGKNSRIFLNEYKPQMVKQTSPPRISVACIAREHAVVIKTGVIG</sequence>
<geneLocation type="plasmid" evidence="3 4">
    <name>pF1253-2</name>
</geneLocation>
<dbReference type="InterPro" id="IPR036515">
    <property type="entry name" value="Transposase_17_sf"/>
</dbReference>
<dbReference type="Proteomes" id="UP001295856">
    <property type="component" value="Plasmid pF1253-2"/>
</dbReference>
<dbReference type="SUPFAM" id="SSF143422">
    <property type="entry name" value="Transposase IS200-like"/>
    <property type="match status" value="1"/>
</dbReference>
<evidence type="ECO:0000259" key="1">
    <source>
        <dbReference type="SMART" id="SM01321"/>
    </source>
</evidence>
<dbReference type="Gene3D" id="3.30.70.1290">
    <property type="entry name" value="Transposase IS200-like"/>
    <property type="match status" value="1"/>
</dbReference>
<reference evidence="3" key="2">
    <citation type="submission" date="2023-10" db="EMBL/GenBank/DDBJ databases">
        <authorList>
            <person name="Leclercq S."/>
        </authorList>
    </citation>
    <scope>NUCLEOTIDE SEQUENCE</scope>
    <source>
        <strain evidence="3">F1253</strain>
        <plasmid evidence="3">pF1253-2</plasmid>
    </source>
</reference>
<dbReference type="PANTHER" id="PTHR33360:SF2">
    <property type="entry name" value="TRANSPOSASE FOR INSERTION SEQUENCE ELEMENT IS200"/>
    <property type="match status" value="1"/>
</dbReference>
<dbReference type="EMBL" id="OY757133">
    <property type="protein sequence ID" value="CAK1261984.1"/>
    <property type="molecule type" value="Genomic_DNA"/>
</dbReference>
<feature type="domain" description="Transposase IS200-like" evidence="1">
    <location>
        <begin position="65"/>
        <end position="178"/>
    </location>
</feature>